<sequence>MLNIWILIESGLNVQKVNSFGFLMVIYINIIKNLMEYLTIASFGKEIVESKISF</sequence>
<dbReference type="HOGENOM" id="CLU_3051492_0_0_1"/>
<dbReference type="EMBL" id="KI281447">
    <property type="protein sequence ID" value="ESA15982.1"/>
    <property type="molecule type" value="Genomic_DNA"/>
</dbReference>
<reference evidence="1" key="1">
    <citation type="submission" date="2013-07" db="EMBL/GenBank/DDBJ databases">
        <title>The genome of an arbuscular mycorrhizal fungus provides insights into the evolution of the oldest plant symbiosis.</title>
        <authorList>
            <consortium name="DOE Joint Genome Institute"/>
            <person name="Tisserant E."/>
            <person name="Malbreil M."/>
            <person name="Kuo A."/>
            <person name="Kohler A."/>
            <person name="Symeonidi A."/>
            <person name="Balestrini R."/>
            <person name="Charron P."/>
            <person name="Duensing N."/>
            <person name="Frei-dit-Frey N."/>
            <person name="Gianinazzi-Pearson V."/>
            <person name="Gilbert B."/>
            <person name="Handa Y."/>
            <person name="Hijri M."/>
            <person name="Kaul R."/>
            <person name="Kawaguchi M."/>
            <person name="Krajinski F."/>
            <person name="Lammers P."/>
            <person name="Lapierre D."/>
            <person name="Masclaux F.G."/>
            <person name="Murat C."/>
            <person name="Morin E."/>
            <person name="Ndikumana S."/>
            <person name="Pagni M."/>
            <person name="Petitpierre D."/>
            <person name="Requena N."/>
            <person name="Rosikiewicz P."/>
            <person name="Riley R."/>
            <person name="Saito K."/>
            <person name="San Clemente H."/>
            <person name="Shapiro H."/>
            <person name="van Tuinen D."/>
            <person name="Becard G."/>
            <person name="Bonfante P."/>
            <person name="Paszkowski U."/>
            <person name="Shachar-Hill Y."/>
            <person name="Young J.P."/>
            <person name="Sanders I.R."/>
            <person name="Henrissat B."/>
            <person name="Rensing S.A."/>
            <person name="Grigoriev I.V."/>
            <person name="Corradi N."/>
            <person name="Roux C."/>
            <person name="Martin F."/>
        </authorList>
    </citation>
    <scope>NUCLEOTIDE SEQUENCE</scope>
    <source>
        <strain evidence="1">DAOM 197198</strain>
    </source>
</reference>
<evidence type="ECO:0000313" key="1">
    <source>
        <dbReference type="EMBL" id="ESA15982.1"/>
    </source>
</evidence>
<organism evidence="1">
    <name type="scientific">Rhizophagus irregularis (strain DAOM 181602 / DAOM 197198 / MUCL 43194)</name>
    <name type="common">Arbuscular mycorrhizal fungus</name>
    <name type="synonym">Glomus intraradices</name>
    <dbReference type="NCBI Taxonomy" id="747089"/>
    <lineage>
        <taxon>Eukaryota</taxon>
        <taxon>Fungi</taxon>
        <taxon>Fungi incertae sedis</taxon>
        <taxon>Mucoromycota</taxon>
        <taxon>Glomeromycotina</taxon>
        <taxon>Glomeromycetes</taxon>
        <taxon>Glomerales</taxon>
        <taxon>Glomeraceae</taxon>
        <taxon>Rhizophagus</taxon>
    </lineage>
</organism>
<gene>
    <name evidence="1" type="ORF">GLOINDRAFT_23293</name>
</gene>
<protein>
    <submittedName>
        <fullName evidence="1">Uncharacterized protein</fullName>
    </submittedName>
</protein>
<dbReference type="AlphaFoldDB" id="U9U8K4"/>
<accession>U9U8K4</accession>
<name>U9U8K4_RHIID</name>
<proteinExistence type="predicted"/>